<accession>A0A9P5D2Z1</accession>
<sequence>MAAARGTFRTAANQSPCGITKPELDAPISKIWHISSVLSSSSSLLS</sequence>
<name>A0A9P5D2Z1_9HYPO</name>
<evidence type="ECO:0000313" key="1">
    <source>
        <dbReference type="EMBL" id="KAF4124382.1"/>
    </source>
</evidence>
<dbReference type="EMBL" id="JAANYQ010000004">
    <property type="protein sequence ID" value="KAF4124382.1"/>
    <property type="molecule type" value="Genomic_DNA"/>
</dbReference>
<dbReference type="Proteomes" id="UP000749293">
    <property type="component" value="Unassembled WGS sequence"/>
</dbReference>
<proteinExistence type="predicted"/>
<comment type="caution">
    <text evidence="1">The sequence shown here is derived from an EMBL/GenBank/DDBJ whole genome shotgun (WGS) entry which is preliminary data.</text>
</comment>
<dbReference type="AlphaFoldDB" id="A0A9P5D2Z1"/>
<keyword evidence="2" id="KW-1185">Reference proteome</keyword>
<dbReference type="GeneID" id="55971276"/>
<reference evidence="1" key="1">
    <citation type="submission" date="2020-03" db="EMBL/GenBank/DDBJ databases">
        <title>Site-based positive gene gene selection in Geosmithia morbida across the United States reveals a broad range of putative effectors and factors for local host and environmental adapation.</title>
        <authorList>
            <person name="Onufrak A."/>
            <person name="Murdoch R.W."/>
            <person name="Gazis R."/>
            <person name="Huff M."/>
            <person name="Staton M."/>
            <person name="Klingeman W."/>
            <person name="Hadziabdic D."/>
        </authorList>
    </citation>
    <scope>NUCLEOTIDE SEQUENCE</scope>
    <source>
        <strain evidence="1">1262</strain>
    </source>
</reference>
<organism evidence="1 2">
    <name type="scientific">Geosmithia morbida</name>
    <dbReference type="NCBI Taxonomy" id="1094350"/>
    <lineage>
        <taxon>Eukaryota</taxon>
        <taxon>Fungi</taxon>
        <taxon>Dikarya</taxon>
        <taxon>Ascomycota</taxon>
        <taxon>Pezizomycotina</taxon>
        <taxon>Sordariomycetes</taxon>
        <taxon>Hypocreomycetidae</taxon>
        <taxon>Hypocreales</taxon>
        <taxon>Bionectriaceae</taxon>
        <taxon>Geosmithia</taxon>
    </lineage>
</organism>
<protein>
    <submittedName>
        <fullName evidence="1">Uncharacterized protein</fullName>
    </submittedName>
</protein>
<evidence type="ECO:0000313" key="2">
    <source>
        <dbReference type="Proteomes" id="UP000749293"/>
    </source>
</evidence>
<dbReference type="RefSeq" id="XP_035323034.1">
    <property type="nucleotide sequence ID" value="XM_035467022.1"/>
</dbReference>
<gene>
    <name evidence="1" type="ORF">GMORB2_5048</name>
</gene>